<protein>
    <submittedName>
        <fullName evidence="5">EF-P lysine aminoacylase EpmA</fullName>
    </submittedName>
</protein>
<evidence type="ECO:0000313" key="6">
    <source>
        <dbReference type="Proteomes" id="UP001595798"/>
    </source>
</evidence>
<name>A0ABV8QDB0_9GAMM</name>
<dbReference type="PROSITE" id="PS50862">
    <property type="entry name" value="AA_TRNA_LIGASE_II"/>
    <property type="match status" value="1"/>
</dbReference>
<evidence type="ECO:0000256" key="1">
    <source>
        <dbReference type="ARBA" id="ARBA00022598"/>
    </source>
</evidence>
<evidence type="ECO:0000256" key="2">
    <source>
        <dbReference type="ARBA" id="ARBA00022741"/>
    </source>
</evidence>
<evidence type="ECO:0000313" key="5">
    <source>
        <dbReference type="EMBL" id="MFC4258285.1"/>
    </source>
</evidence>
<keyword evidence="6" id="KW-1185">Reference proteome</keyword>
<dbReference type="RefSeq" id="WP_379885714.1">
    <property type="nucleotide sequence ID" value="NZ_JBHSDI010000007.1"/>
</dbReference>
<dbReference type="InterPro" id="IPR004525">
    <property type="entry name" value="EpmA"/>
</dbReference>
<dbReference type="PANTHER" id="PTHR42918">
    <property type="entry name" value="LYSYL-TRNA SYNTHETASE"/>
    <property type="match status" value="1"/>
</dbReference>
<dbReference type="Gene3D" id="3.30.930.10">
    <property type="entry name" value="Bira Bifunctional Protein, Domain 2"/>
    <property type="match status" value="1"/>
</dbReference>
<dbReference type="NCBIfam" id="TIGR00462">
    <property type="entry name" value="genX"/>
    <property type="match status" value="1"/>
</dbReference>
<dbReference type="InterPro" id="IPR004364">
    <property type="entry name" value="Aa-tRNA-synt_II"/>
</dbReference>
<comment type="caution">
    <text evidence="5">The sequence shown here is derived from an EMBL/GenBank/DDBJ whole genome shotgun (WGS) entry which is preliminary data.</text>
</comment>
<accession>A0ABV8QDB0</accession>
<keyword evidence="1" id="KW-0436">Ligase</keyword>
<gene>
    <name evidence="5" type="primary">epmA</name>
    <name evidence="5" type="ORF">ACFOZ5_04460</name>
</gene>
<dbReference type="SUPFAM" id="SSF55681">
    <property type="entry name" value="Class II aaRS and biotin synthetases"/>
    <property type="match status" value="1"/>
</dbReference>
<evidence type="ECO:0000259" key="4">
    <source>
        <dbReference type="PROSITE" id="PS50862"/>
    </source>
</evidence>
<dbReference type="InterPro" id="IPR045864">
    <property type="entry name" value="aa-tRNA-synth_II/BPL/LPL"/>
</dbReference>
<keyword evidence="2" id="KW-0547">Nucleotide-binding</keyword>
<dbReference type="EMBL" id="JBHSDI010000007">
    <property type="protein sequence ID" value="MFC4258285.1"/>
    <property type="molecule type" value="Genomic_DNA"/>
</dbReference>
<reference evidence="6" key="1">
    <citation type="journal article" date="2019" name="Int. J. Syst. Evol. Microbiol.">
        <title>The Global Catalogue of Microorganisms (GCM) 10K type strain sequencing project: providing services to taxonomists for standard genome sequencing and annotation.</title>
        <authorList>
            <consortium name="The Broad Institute Genomics Platform"/>
            <consortium name="The Broad Institute Genome Sequencing Center for Infectious Disease"/>
            <person name="Wu L."/>
            <person name="Ma J."/>
        </authorList>
    </citation>
    <scope>NUCLEOTIDE SEQUENCE [LARGE SCALE GENOMIC DNA]</scope>
    <source>
        <strain evidence="6">CECT 7297</strain>
    </source>
</reference>
<keyword evidence="3" id="KW-0067">ATP-binding</keyword>
<dbReference type="Pfam" id="PF00152">
    <property type="entry name" value="tRNA-synt_2"/>
    <property type="match status" value="1"/>
</dbReference>
<dbReference type="Proteomes" id="UP001595798">
    <property type="component" value="Unassembled WGS sequence"/>
</dbReference>
<dbReference type="InterPro" id="IPR006195">
    <property type="entry name" value="aa-tRNA-synth_II"/>
</dbReference>
<sequence length="333" mass="37100">MGSGRQTSPTAPCWQPSASRQILEGRAQQLSWVRGFFASRGVLEVETPVLGQCGVTDLNIDSIAASPMAVAGQQTGRGWLQTSPEYHMKRLLAAGSGSIYQVSHVFRDGERGRRHNPEFSLLEWYRPGLDDEQLMSEVAELVCGWLDLPEPDRIGYRQLLQDYAGIDPFTASTRDLRDACHPLVGSEDLLAELDRDGCLDLLMSLRVEPALGFDRPVFVTSYPASQAALARLSEDDGHPVAHRFELYVRGIELCNGYWELTDPQEQRRRFHDDNDRRRSQGKPEMPVDERFLAALESGLPECAGVALGLDRLLMLKSGVDDISEVLTFPAERS</sequence>
<proteinExistence type="predicted"/>
<organism evidence="5 6">
    <name type="scientific">Marinobacter lacisalsi</name>
    <dbReference type="NCBI Taxonomy" id="475979"/>
    <lineage>
        <taxon>Bacteria</taxon>
        <taxon>Pseudomonadati</taxon>
        <taxon>Pseudomonadota</taxon>
        <taxon>Gammaproteobacteria</taxon>
        <taxon>Pseudomonadales</taxon>
        <taxon>Marinobacteraceae</taxon>
        <taxon>Marinobacter</taxon>
    </lineage>
</organism>
<dbReference type="PANTHER" id="PTHR42918:SF6">
    <property type="entry name" value="ELONGATION FACTOR P--(R)-BETA-LYSINE LIGASE"/>
    <property type="match status" value="1"/>
</dbReference>
<dbReference type="NCBIfam" id="NF006828">
    <property type="entry name" value="PRK09350.1"/>
    <property type="match status" value="1"/>
</dbReference>
<evidence type="ECO:0000256" key="3">
    <source>
        <dbReference type="ARBA" id="ARBA00022840"/>
    </source>
</evidence>
<feature type="domain" description="Aminoacyl-transfer RNA synthetases class-II family profile" evidence="4">
    <location>
        <begin position="33"/>
        <end position="329"/>
    </location>
</feature>